<dbReference type="Gene3D" id="1.10.20.10">
    <property type="entry name" value="Histone, subunit A"/>
    <property type="match status" value="1"/>
</dbReference>
<dbReference type="Proteomes" id="UP000694888">
    <property type="component" value="Unplaced"/>
</dbReference>
<feature type="compositionally biased region" description="Polar residues" evidence="1">
    <location>
        <begin position="1"/>
        <end position="10"/>
    </location>
</feature>
<evidence type="ECO:0000313" key="2">
    <source>
        <dbReference type="Proteomes" id="UP000694888"/>
    </source>
</evidence>
<reference evidence="3" key="1">
    <citation type="submission" date="2025-08" db="UniProtKB">
        <authorList>
            <consortium name="RefSeq"/>
        </authorList>
    </citation>
    <scope>IDENTIFICATION</scope>
</reference>
<dbReference type="InterPro" id="IPR009072">
    <property type="entry name" value="Histone-fold"/>
</dbReference>
<evidence type="ECO:0000313" key="3">
    <source>
        <dbReference type="RefSeq" id="XP_005111121.2"/>
    </source>
</evidence>
<dbReference type="SUPFAM" id="SSF47113">
    <property type="entry name" value="Histone-fold"/>
    <property type="match status" value="1"/>
</dbReference>
<evidence type="ECO:0000256" key="1">
    <source>
        <dbReference type="SAM" id="MobiDB-lite"/>
    </source>
</evidence>
<name>A0ABM0K886_APLCA</name>
<accession>A0ABM0K886</accession>
<dbReference type="RefSeq" id="XP_005111121.2">
    <property type="nucleotide sequence ID" value="XM_005111064.3"/>
</dbReference>
<dbReference type="GeneID" id="101845510"/>
<keyword evidence="2" id="KW-1185">Reference proteome</keyword>
<feature type="region of interest" description="Disordered" evidence="1">
    <location>
        <begin position="1"/>
        <end position="23"/>
    </location>
</feature>
<proteinExistence type="predicted"/>
<sequence length="149" mass="17550">MAPRQTSTKVSSRRWAAAGLTTRRRLRRRRRRDLLNTSKSGTITCLKENTVPRCMQGVRFDNYIRKILRRVKPRVAIKRDTLQQLDSLMKNTLHHIAREAGNKMGRRKVLKPKMLSRALRRCMPKTLRNDVEAKAQEALQRYTQHKSCR</sequence>
<gene>
    <name evidence="3" type="primary">LOC101845510</name>
</gene>
<protein>
    <submittedName>
        <fullName evidence="3">Uncharacterized protein LOC101845510</fullName>
    </submittedName>
</protein>
<organism evidence="2 3">
    <name type="scientific">Aplysia californica</name>
    <name type="common">California sea hare</name>
    <dbReference type="NCBI Taxonomy" id="6500"/>
    <lineage>
        <taxon>Eukaryota</taxon>
        <taxon>Metazoa</taxon>
        <taxon>Spiralia</taxon>
        <taxon>Lophotrochozoa</taxon>
        <taxon>Mollusca</taxon>
        <taxon>Gastropoda</taxon>
        <taxon>Heterobranchia</taxon>
        <taxon>Euthyneura</taxon>
        <taxon>Tectipleura</taxon>
        <taxon>Aplysiida</taxon>
        <taxon>Aplysioidea</taxon>
        <taxon>Aplysiidae</taxon>
        <taxon>Aplysia</taxon>
    </lineage>
</organism>